<comment type="similarity">
    <text evidence="2">Belongs to the tRNA(His) guanylyltransferase family.</text>
</comment>
<dbReference type="Proteomes" id="UP001168972">
    <property type="component" value="Unassembled WGS sequence"/>
</dbReference>
<evidence type="ECO:0000256" key="9">
    <source>
        <dbReference type="ARBA" id="ARBA00022741"/>
    </source>
</evidence>
<comment type="caution">
    <text evidence="18">The sequence shown here is derived from an EMBL/GenBank/DDBJ whole genome shotgun (WGS) entry which is preliminary data.</text>
</comment>
<keyword evidence="6" id="KW-0819">tRNA processing</keyword>
<keyword evidence="19" id="KW-1185">Reference proteome</keyword>
<reference evidence="18" key="2">
    <citation type="submission" date="2023-03" db="EMBL/GenBank/DDBJ databases">
        <authorList>
            <person name="Inwood S.N."/>
            <person name="Skelly J.G."/>
            <person name="Guhlin J."/>
            <person name="Harrop T.W.R."/>
            <person name="Goldson S.G."/>
            <person name="Dearden P.K."/>
        </authorList>
    </citation>
    <scope>NUCLEOTIDE SEQUENCE</scope>
    <source>
        <strain evidence="18">Lincoln</strain>
        <tissue evidence="18">Whole body</tissue>
    </source>
</reference>
<dbReference type="GO" id="GO:0008193">
    <property type="term" value="F:tRNA guanylyltransferase activity"/>
    <property type="evidence" value="ECO:0007669"/>
    <property type="project" value="UniProtKB-EC"/>
</dbReference>
<keyword evidence="8" id="KW-0479">Metal-binding</keyword>
<evidence type="ECO:0000256" key="3">
    <source>
        <dbReference type="ARBA" id="ARBA00012511"/>
    </source>
</evidence>
<dbReference type="GO" id="GO:0005525">
    <property type="term" value="F:GTP binding"/>
    <property type="evidence" value="ECO:0007669"/>
    <property type="project" value="UniProtKB-KW"/>
</dbReference>
<dbReference type="InterPro" id="IPR038469">
    <property type="entry name" value="tRNAHis_GuaTrfase_Thg1_sf"/>
</dbReference>
<sequence length="311" mass="36521">MQYHWLRQNPLKITIKLFRRGIFTSTMANSKYEDAKKFERENYLTPNTWIVVRVDGKNFSRFCDSHQFVKPNDVRALNLMNKAAKTVLEEFKEIILAFGQSDEYSFVFGKETELYNRRESKLVSYVNSLFTSAYVFNWSQHFQNVPLKYPPSFDARAVIYPSNEDLRKYLSWRQADVHVNNLYNTCFWNLVLQKNMTCSEAQIRLKGSLSSDKNELLFKDFGINYNNEPLMFRKGTTLIKKLLPDDDGKTKFSILQIHDDIIGEKFWNENPELLAKKQSATSLNKLKKLQRLNNHNDNKTISVKVNIASEH</sequence>
<evidence type="ECO:0000256" key="5">
    <source>
        <dbReference type="ARBA" id="ARBA00022679"/>
    </source>
</evidence>
<evidence type="ECO:0000259" key="16">
    <source>
        <dbReference type="Pfam" id="PF04446"/>
    </source>
</evidence>
<evidence type="ECO:0000256" key="14">
    <source>
        <dbReference type="ARBA" id="ARBA00058346"/>
    </source>
</evidence>
<keyword evidence="9" id="KW-0547">Nucleotide-binding</keyword>
<dbReference type="EC" id="2.7.7.79" evidence="3"/>
<evidence type="ECO:0000256" key="6">
    <source>
        <dbReference type="ARBA" id="ARBA00022694"/>
    </source>
</evidence>
<keyword evidence="11" id="KW-0342">GTP-binding</keyword>
<evidence type="ECO:0000259" key="17">
    <source>
        <dbReference type="Pfam" id="PF14413"/>
    </source>
</evidence>
<dbReference type="PANTHER" id="PTHR12729:SF6">
    <property type="entry name" value="TRNA(HIS) GUANYLYLTRANSFERASE-RELATED"/>
    <property type="match status" value="1"/>
</dbReference>
<evidence type="ECO:0000256" key="15">
    <source>
        <dbReference type="ARBA" id="ARBA00065710"/>
    </source>
</evidence>
<keyword evidence="5" id="KW-0808">Transferase</keyword>
<feature type="domain" description="tRNAHis guanylyltransferase catalytic" evidence="16">
    <location>
        <begin position="32"/>
        <end position="161"/>
    </location>
</feature>
<evidence type="ECO:0000256" key="1">
    <source>
        <dbReference type="ARBA" id="ARBA00001946"/>
    </source>
</evidence>
<proteinExistence type="inferred from homology"/>
<comment type="cofactor">
    <cofactor evidence="1">
        <name>Mg(2+)</name>
        <dbReference type="ChEBI" id="CHEBI:18420"/>
    </cofactor>
</comment>
<evidence type="ECO:0000256" key="12">
    <source>
        <dbReference type="ARBA" id="ARBA00032480"/>
    </source>
</evidence>
<gene>
    <name evidence="18" type="ORF">PV327_003721</name>
</gene>
<dbReference type="AlphaFoldDB" id="A0AA39L164"/>
<dbReference type="PANTHER" id="PTHR12729">
    <property type="entry name" value="TRNA(HIS) GUANYLYLTRANSFERASE-RELATED"/>
    <property type="match status" value="1"/>
</dbReference>
<evidence type="ECO:0000256" key="10">
    <source>
        <dbReference type="ARBA" id="ARBA00022842"/>
    </source>
</evidence>
<comment type="catalytic activity">
    <reaction evidence="13">
        <text>a 5'-end ribonucleotide-tRNA(His) + GTP + ATP + H2O = a 5'-end phospho-guanosine-ribonucleotide-tRNA(His) + AMP + 2 diphosphate + H(+)</text>
        <dbReference type="Rhea" id="RHEA:54564"/>
        <dbReference type="Rhea" id="RHEA-COMP:14193"/>
        <dbReference type="Rhea" id="RHEA-COMP:14917"/>
        <dbReference type="ChEBI" id="CHEBI:15377"/>
        <dbReference type="ChEBI" id="CHEBI:15378"/>
        <dbReference type="ChEBI" id="CHEBI:30616"/>
        <dbReference type="ChEBI" id="CHEBI:33019"/>
        <dbReference type="ChEBI" id="CHEBI:37565"/>
        <dbReference type="ChEBI" id="CHEBI:138282"/>
        <dbReference type="ChEBI" id="CHEBI:141847"/>
        <dbReference type="ChEBI" id="CHEBI:456215"/>
        <dbReference type="EC" id="2.7.7.79"/>
    </reaction>
</comment>
<dbReference type="InterPro" id="IPR024956">
    <property type="entry name" value="tRNAHis_GuaTrfase_cat"/>
</dbReference>
<name>A0AA39L164_MICHY</name>
<protein>
    <recommendedName>
        <fullName evidence="4">Probable tRNA(His) guanylyltransferase</fullName>
        <ecNumber evidence="3">2.7.7.79</ecNumber>
    </recommendedName>
    <alternativeName>
        <fullName evidence="12">tRNA-histidine guanylyltransferase</fullName>
    </alternativeName>
</protein>
<accession>A0AA39L164</accession>
<evidence type="ECO:0000256" key="7">
    <source>
        <dbReference type="ARBA" id="ARBA00022695"/>
    </source>
</evidence>
<dbReference type="Pfam" id="PF14413">
    <property type="entry name" value="Thg1C"/>
    <property type="match status" value="1"/>
</dbReference>
<organism evidence="18 19">
    <name type="scientific">Microctonus hyperodae</name>
    <name type="common">Parasitoid wasp</name>
    <dbReference type="NCBI Taxonomy" id="165561"/>
    <lineage>
        <taxon>Eukaryota</taxon>
        <taxon>Metazoa</taxon>
        <taxon>Ecdysozoa</taxon>
        <taxon>Arthropoda</taxon>
        <taxon>Hexapoda</taxon>
        <taxon>Insecta</taxon>
        <taxon>Pterygota</taxon>
        <taxon>Neoptera</taxon>
        <taxon>Endopterygota</taxon>
        <taxon>Hymenoptera</taxon>
        <taxon>Apocrita</taxon>
        <taxon>Ichneumonoidea</taxon>
        <taxon>Braconidae</taxon>
        <taxon>Euphorinae</taxon>
        <taxon>Microctonus</taxon>
    </lineage>
</organism>
<comment type="function">
    <text evidence="14">Adds a GMP to the 5'-end of tRNA(His) after transcription and RNase P cleavage. This step is essential for proper recognition of the tRNA and for the fidelity of protein synthesis. Also functions as a guanyl-nucleotide exchange factor/GEF for the MFN1 and MFN2 mitofusins thereby regulating mitochondrial fusion. By regulating both mitochondrial dynamics and bioenergetic function, it contributes to cell survival following oxidative stress.</text>
</comment>
<dbReference type="Gene3D" id="3.30.70.3000">
    <property type="match status" value="1"/>
</dbReference>
<dbReference type="InterPro" id="IPR025845">
    <property type="entry name" value="Thg1_C_dom"/>
</dbReference>
<dbReference type="GO" id="GO:0006400">
    <property type="term" value="P:tRNA modification"/>
    <property type="evidence" value="ECO:0007669"/>
    <property type="project" value="InterPro"/>
</dbReference>
<dbReference type="EMBL" id="JAQQBR010000002">
    <property type="protein sequence ID" value="KAK0181433.1"/>
    <property type="molecule type" value="Genomic_DNA"/>
</dbReference>
<evidence type="ECO:0000256" key="4">
    <source>
        <dbReference type="ARBA" id="ARBA00022310"/>
    </source>
</evidence>
<evidence type="ECO:0000313" key="19">
    <source>
        <dbReference type="Proteomes" id="UP001168972"/>
    </source>
</evidence>
<evidence type="ECO:0000313" key="18">
    <source>
        <dbReference type="EMBL" id="KAK0181433.1"/>
    </source>
</evidence>
<dbReference type="Pfam" id="PF04446">
    <property type="entry name" value="Thg1"/>
    <property type="match status" value="1"/>
</dbReference>
<dbReference type="GO" id="GO:0000287">
    <property type="term" value="F:magnesium ion binding"/>
    <property type="evidence" value="ECO:0007669"/>
    <property type="project" value="InterPro"/>
</dbReference>
<dbReference type="InterPro" id="IPR007537">
    <property type="entry name" value="tRNAHis_GuaTrfase_Thg1"/>
</dbReference>
<keyword evidence="7" id="KW-0548">Nucleotidyltransferase</keyword>
<evidence type="ECO:0000256" key="2">
    <source>
        <dbReference type="ARBA" id="ARBA00010113"/>
    </source>
</evidence>
<reference evidence="18" key="1">
    <citation type="journal article" date="2023" name="bioRxiv">
        <title>Scaffold-level genome assemblies of two parasitoid biocontrol wasps reveal the parthenogenesis mechanism and an associated novel virus.</title>
        <authorList>
            <person name="Inwood S."/>
            <person name="Skelly J."/>
            <person name="Guhlin J."/>
            <person name="Harrop T."/>
            <person name="Goldson S."/>
            <person name="Dearden P."/>
        </authorList>
    </citation>
    <scope>NUCLEOTIDE SEQUENCE</scope>
    <source>
        <strain evidence="18">Lincoln</strain>
        <tissue evidence="18">Whole body</tissue>
    </source>
</reference>
<evidence type="ECO:0000256" key="13">
    <source>
        <dbReference type="ARBA" id="ARBA00047281"/>
    </source>
</evidence>
<feature type="domain" description="Thg1 C-terminal" evidence="17">
    <location>
        <begin position="165"/>
        <end position="270"/>
    </location>
</feature>
<comment type="subunit">
    <text evidence="15">Homotetramer. Interacts with MFN1 and MFN2; functions as a guanyl-nucleotide exchange factor/GEF for MFN2 and also probably MFN1.</text>
</comment>
<keyword evidence="10" id="KW-0460">Magnesium</keyword>
<dbReference type="FunFam" id="3.30.70.3000:FF:000001">
    <property type="entry name" value="tRNA(His) guanylyltransferase"/>
    <property type="match status" value="1"/>
</dbReference>
<evidence type="ECO:0000256" key="8">
    <source>
        <dbReference type="ARBA" id="ARBA00022723"/>
    </source>
</evidence>
<evidence type="ECO:0000256" key="11">
    <source>
        <dbReference type="ARBA" id="ARBA00023134"/>
    </source>
</evidence>